<gene>
    <name evidence="1" type="ORF">HGRIS_011613</name>
</gene>
<keyword evidence="2" id="KW-1185">Reference proteome</keyword>
<name>A0ABR3JWG2_9AGAR</name>
<protein>
    <submittedName>
        <fullName evidence="1">Uncharacterized protein</fullName>
    </submittedName>
</protein>
<accession>A0ABR3JWG2</accession>
<organism evidence="1 2">
    <name type="scientific">Hohenbuehelia grisea</name>
    <dbReference type="NCBI Taxonomy" id="104357"/>
    <lineage>
        <taxon>Eukaryota</taxon>
        <taxon>Fungi</taxon>
        <taxon>Dikarya</taxon>
        <taxon>Basidiomycota</taxon>
        <taxon>Agaricomycotina</taxon>
        <taxon>Agaricomycetes</taxon>
        <taxon>Agaricomycetidae</taxon>
        <taxon>Agaricales</taxon>
        <taxon>Pleurotineae</taxon>
        <taxon>Pleurotaceae</taxon>
        <taxon>Hohenbuehelia</taxon>
    </lineage>
</organism>
<dbReference type="EMBL" id="JASNQZ010000002">
    <property type="protein sequence ID" value="KAL0959949.1"/>
    <property type="molecule type" value="Genomic_DNA"/>
</dbReference>
<comment type="caution">
    <text evidence="1">The sequence shown here is derived from an EMBL/GenBank/DDBJ whole genome shotgun (WGS) entry which is preliminary data.</text>
</comment>
<proteinExistence type="predicted"/>
<reference evidence="2" key="1">
    <citation type="submission" date="2024-06" db="EMBL/GenBank/DDBJ databases">
        <title>Multi-omics analyses provide insights into the biosynthesis of the anticancer antibiotic pleurotin in Hohenbuehelia grisea.</title>
        <authorList>
            <person name="Weaver J.A."/>
            <person name="Alberti F."/>
        </authorList>
    </citation>
    <scope>NUCLEOTIDE SEQUENCE [LARGE SCALE GENOMIC DNA]</scope>
    <source>
        <strain evidence="2">T-177</strain>
    </source>
</reference>
<sequence length="274" mass="30531">MNNLPKSSPLRARAVAQTIQRYSNQINSDLAQFTFMENARYHREQMELLANIQRSLPYEATSEWIYLTDPMGSSHRIPITMATTFAQFIQQLGSLYAPKHPRQQILNQFMSIKLYDLCIDNGGRGFSSVSGPEDFQTIRPGTALVMRVIKFQGRTEKSATYYCPVCYASTSITLSKGAFIVWAPLNTHPSISSTSVSIPEDNTQVQDLGDDVDEEEYTEDWGYSDGIGDEANPAEQYYGDDDVNGGAAFIEDTDVEAPEQPSGTQCLNVFGKSQ</sequence>
<evidence type="ECO:0000313" key="2">
    <source>
        <dbReference type="Proteomes" id="UP001556367"/>
    </source>
</evidence>
<evidence type="ECO:0000313" key="1">
    <source>
        <dbReference type="EMBL" id="KAL0959949.1"/>
    </source>
</evidence>
<dbReference type="Proteomes" id="UP001556367">
    <property type="component" value="Unassembled WGS sequence"/>
</dbReference>